<dbReference type="OrthoDB" id="10254720at2759"/>
<feature type="compositionally biased region" description="Low complexity" evidence="1">
    <location>
        <begin position="1"/>
        <end position="16"/>
    </location>
</feature>
<evidence type="ECO:0008006" key="4">
    <source>
        <dbReference type="Google" id="ProtNLM"/>
    </source>
</evidence>
<organism evidence="2 3">
    <name type="scientific">Grifola frondosa</name>
    <name type="common">Maitake</name>
    <name type="synonym">Polyporus frondosus</name>
    <dbReference type="NCBI Taxonomy" id="5627"/>
    <lineage>
        <taxon>Eukaryota</taxon>
        <taxon>Fungi</taxon>
        <taxon>Dikarya</taxon>
        <taxon>Basidiomycota</taxon>
        <taxon>Agaricomycotina</taxon>
        <taxon>Agaricomycetes</taxon>
        <taxon>Polyporales</taxon>
        <taxon>Grifolaceae</taxon>
        <taxon>Grifola</taxon>
    </lineage>
</organism>
<dbReference type="EMBL" id="LUGG01000047">
    <property type="protein sequence ID" value="OBZ65311.1"/>
    <property type="molecule type" value="Genomic_DNA"/>
</dbReference>
<dbReference type="STRING" id="5627.A0A1C7LKP8"/>
<keyword evidence="3" id="KW-1185">Reference proteome</keyword>
<evidence type="ECO:0000313" key="3">
    <source>
        <dbReference type="Proteomes" id="UP000092993"/>
    </source>
</evidence>
<reference evidence="2 3" key="1">
    <citation type="submission" date="2016-03" db="EMBL/GenBank/DDBJ databases">
        <title>Whole genome sequencing of Grifola frondosa 9006-11.</title>
        <authorList>
            <person name="Min B."/>
            <person name="Park H."/>
            <person name="Kim J.-G."/>
            <person name="Cho H."/>
            <person name="Oh Y.-L."/>
            <person name="Kong W.-S."/>
            <person name="Choi I.-G."/>
        </authorList>
    </citation>
    <scope>NUCLEOTIDE SEQUENCE [LARGE SCALE GENOMIC DNA]</scope>
    <source>
        <strain evidence="2 3">9006-11</strain>
    </source>
</reference>
<dbReference type="Gene3D" id="3.30.1520.10">
    <property type="entry name" value="Phox-like domain"/>
    <property type="match status" value="1"/>
</dbReference>
<protein>
    <recommendedName>
        <fullName evidence="4">PX domain-containing protein</fullName>
    </recommendedName>
</protein>
<dbReference type="AlphaFoldDB" id="A0A1C7LKP8"/>
<dbReference type="InterPro" id="IPR036871">
    <property type="entry name" value="PX_dom_sf"/>
</dbReference>
<dbReference type="GO" id="GO:0035091">
    <property type="term" value="F:phosphatidylinositol binding"/>
    <property type="evidence" value="ECO:0007669"/>
    <property type="project" value="InterPro"/>
</dbReference>
<comment type="caution">
    <text evidence="2">The sequence shown here is derived from an EMBL/GenBank/DDBJ whole genome shotgun (WGS) entry which is preliminary data.</text>
</comment>
<sequence>MDSASTSHLTSPPSSSDRTRPLEHAKGLLVLIPDKIDVEEESRLYDEICESADAVQNYPHAPPYSPPSPREAVSVFSKDIWLGDNSGESLAFARDVEIAGWTSVGDKLGGAYVVYDCAIRTKEGTVIHTHKRYSAFAELYARLRATLPVSAGNLRTLFTPFTRSSGKPTTFHSYSAAKIPSGEVSPKLFGPSEAPPATLAFCRSSSS</sequence>
<feature type="region of interest" description="Disordered" evidence="1">
    <location>
        <begin position="1"/>
        <end position="22"/>
    </location>
</feature>
<dbReference type="SUPFAM" id="SSF64268">
    <property type="entry name" value="PX domain"/>
    <property type="match status" value="1"/>
</dbReference>
<name>A0A1C7LKP8_GRIFR</name>
<proteinExistence type="predicted"/>
<evidence type="ECO:0000256" key="1">
    <source>
        <dbReference type="SAM" id="MobiDB-lite"/>
    </source>
</evidence>
<gene>
    <name evidence="2" type="ORF">A0H81_14760</name>
</gene>
<evidence type="ECO:0000313" key="2">
    <source>
        <dbReference type="EMBL" id="OBZ65311.1"/>
    </source>
</evidence>
<accession>A0A1C7LKP8</accession>
<dbReference type="Proteomes" id="UP000092993">
    <property type="component" value="Unassembled WGS sequence"/>
</dbReference>